<dbReference type="AlphaFoldDB" id="M4ZET8"/>
<feature type="transmembrane region" description="Helical" evidence="6">
    <location>
        <begin position="282"/>
        <end position="301"/>
    </location>
</feature>
<dbReference type="RefSeq" id="WP_015669101.1">
    <property type="nucleotide sequence ID" value="NC_020453.1"/>
</dbReference>
<dbReference type="EMBL" id="AP012603">
    <property type="protein sequence ID" value="BAM92016.1"/>
    <property type="molecule type" value="Genomic_DNA"/>
</dbReference>
<evidence type="ECO:0000259" key="7">
    <source>
        <dbReference type="Pfam" id="PF00892"/>
    </source>
</evidence>
<sequence length="307" mass="31290">MTVGVEVAGLGTAVCLAISSLIAADVSRTTGVFEFTKTRMIFASFFMLPVLFIANVPLRVSAADALTLAVSSLVGIVIGDLSLIAAISKIGPKKTSIIFSSNVVIGALLEAAIYHKKTTIEATLGILLVLTGALIVVAFRGGAGAPAAGTPMNGHLNAERQNTGVALAVLAAGCQAVGTLISTPVVTAGTSPIMATTIRFCAASLLFVIMGRTRSDDIRTDASSATVYAKIVASALVGMCGGLTLLMLAITSGKIAISMTYASSTPLVLLLLLWLTRGERPNASSLLGAIMAVAGTALLIFEGAHQR</sequence>
<dbReference type="GO" id="GO:0005886">
    <property type="term" value="C:plasma membrane"/>
    <property type="evidence" value="ECO:0007669"/>
    <property type="project" value="UniProtKB-SubCell"/>
</dbReference>
<comment type="subcellular location">
    <subcellularLocation>
        <location evidence="1">Cell membrane</location>
        <topology evidence="1">Multi-pass membrane protein</topology>
    </subcellularLocation>
</comment>
<dbReference type="InterPro" id="IPR050638">
    <property type="entry name" value="AA-Vitamin_Transporters"/>
</dbReference>
<dbReference type="GeneID" id="301819751"/>
<dbReference type="Proteomes" id="UP000011841">
    <property type="component" value="Chromosome"/>
</dbReference>
<feature type="transmembrane region" description="Helical" evidence="6">
    <location>
        <begin position="257"/>
        <end position="276"/>
    </location>
</feature>
<keyword evidence="9" id="KW-1185">Reference proteome</keyword>
<feature type="transmembrane region" description="Helical" evidence="6">
    <location>
        <begin position="122"/>
        <end position="143"/>
    </location>
</feature>
<organism evidence="8 9">
    <name type="scientific">Bradyrhizobium oligotrophicum S58</name>
    <dbReference type="NCBI Taxonomy" id="1245469"/>
    <lineage>
        <taxon>Bacteria</taxon>
        <taxon>Pseudomonadati</taxon>
        <taxon>Pseudomonadota</taxon>
        <taxon>Alphaproteobacteria</taxon>
        <taxon>Hyphomicrobiales</taxon>
        <taxon>Nitrobacteraceae</taxon>
        <taxon>Bradyrhizobium</taxon>
    </lineage>
</organism>
<dbReference type="OrthoDB" id="7841315at2"/>
<evidence type="ECO:0000256" key="1">
    <source>
        <dbReference type="ARBA" id="ARBA00004651"/>
    </source>
</evidence>
<keyword evidence="4 6" id="KW-1133">Transmembrane helix</keyword>
<dbReference type="eggNOG" id="COG0697">
    <property type="taxonomic scope" value="Bacteria"/>
</dbReference>
<evidence type="ECO:0000256" key="4">
    <source>
        <dbReference type="ARBA" id="ARBA00022989"/>
    </source>
</evidence>
<feature type="domain" description="EamA" evidence="7">
    <location>
        <begin position="8"/>
        <end position="137"/>
    </location>
</feature>
<feature type="transmembrane region" description="Helical" evidence="6">
    <location>
        <begin position="65"/>
        <end position="85"/>
    </location>
</feature>
<evidence type="ECO:0000313" key="8">
    <source>
        <dbReference type="EMBL" id="BAM92016.1"/>
    </source>
</evidence>
<dbReference type="InterPro" id="IPR037185">
    <property type="entry name" value="EmrE-like"/>
</dbReference>
<evidence type="ECO:0000256" key="3">
    <source>
        <dbReference type="ARBA" id="ARBA00022692"/>
    </source>
</evidence>
<evidence type="ECO:0000313" key="9">
    <source>
        <dbReference type="Proteomes" id="UP000011841"/>
    </source>
</evidence>
<dbReference type="HOGENOM" id="CLU_058789_1_0_5"/>
<dbReference type="STRING" id="1245469.S58_60400"/>
<dbReference type="PANTHER" id="PTHR32322:SF18">
    <property type="entry name" value="S-ADENOSYLMETHIONINE_S-ADENOSYLHOMOCYSTEINE TRANSPORTER"/>
    <property type="match status" value="1"/>
</dbReference>
<keyword evidence="5 6" id="KW-0472">Membrane</keyword>
<dbReference type="SUPFAM" id="SSF103481">
    <property type="entry name" value="Multidrug resistance efflux transporter EmrE"/>
    <property type="match status" value="2"/>
</dbReference>
<dbReference type="Pfam" id="PF00892">
    <property type="entry name" value="EamA"/>
    <property type="match status" value="2"/>
</dbReference>
<evidence type="ECO:0000256" key="2">
    <source>
        <dbReference type="ARBA" id="ARBA00022475"/>
    </source>
</evidence>
<feature type="transmembrane region" description="Helical" evidence="6">
    <location>
        <begin position="39"/>
        <end position="58"/>
    </location>
</feature>
<keyword evidence="2" id="KW-1003">Cell membrane</keyword>
<dbReference type="PATRIC" id="fig|1245469.3.peg.6176"/>
<reference evidence="8 9" key="1">
    <citation type="journal article" date="2013" name="Appl. Environ. Microbiol.">
        <title>Genome analysis suggests that the soil oligotrophic bacterium Agromonas oligotrophica (Bradyrhizobium oligotrophicum) is a nitrogen-fixing symbiont of Aeschynomene indica.</title>
        <authorList>
            <person name="Okubo T."/>
            <person name="Fukushima S."/>
            <person name="Itakura M."/>
            <person name="Oshima K."/>
            <person name="Longtonglang A."/>
            <person name="Teaumroong N."/>
            <person name="Mitsui H."/>
            <person name="Hattori M."/>
            <person name="Hattori R."/>
            <person name="Hattori T."/>
            <person name="Minamisawa K."/>
        </authorList>
    </citation>
    <scope>NUCLEOTIDE SEQUENCE [LARGE SCALE GENOMIC DNA]</scope>
    <source>
        <strain evidence="8 9">S58</strain>
    </source>
</reference>
<dbReference type="InterPro" id="IPR000620">
    <property type="entry name" value="EamA_dom"/>
</dbReference>
<protein>
    <recommendedName>
        <fullName evidence="7">EamA domain-containing protein</fullName>
    </recommendedName>
</protein>
<feature type="transmembrane region" description="Helical" evidence="6">
    <location>
        <begin position="193"/>
        <end position="211"/>
    </location>
</feature>
<proteinExistence type="predicted"/>
<name>M4ZET8_9BRAD</name>
<evidence type="ECO:0000256" key="6">
    <source>
        <dbReference type="SAM" id="Phobius"/>
    </source>
</evidence>
<feature type="domain" description="EamA" evidence="7">
    <location>
        <begin position="163"/>
        <end position="300"/>
    </location>
</feature>
<keyword evidence="3 6" id="KW-0812">Transmembrane</keyword>
<dbReference type="PANTHER" id="PTHR32322">
    <property type="entry name" value="INNER MEMBRANE TRANSPORTER"/>
    <property type="match status" value="1"/>
</dbReference>
<accession>M4ZET8</accession>
<dbReference type="KEGG" id="aol:S58_60400"/>
<feature type="transmembrane region" description="Helical" evidence="6">
    <location>
        <begin position="231"/>
        <end position="250"/>
    </location>
</feature>
<gene>
    <name evidence="8" type="ORF">S58_60400</name>
</gene>
<feature type="transmembrane region" description="Helical" evidence="6">
    <location>
        <begin position="97"/>
        <end position="115"/>
    </location>
</feature>
<evidence type="ECO:0000256" key="5">
    <source>
        <dbReference type="ARBA" id="ARBA00023136"/>
    </source>
</evidence>